<evidence type="ECO:0000313" key="1">
    <source>
        <dbReference type="EMBL" id="MBK0395297.1"/>
    </source>
</evidence>
<dbReference type="InterPro" id="IPR018697">
    <property type="entry name" value="DUF2199"/>
</dbReference>
<evidence type="ECO:0000313" key="2">
    <source>
        <dbReference type="Proteomes" id="UP000614058"/>
    </source>
</evidence>
<reference evidence="1 2" key="1">
    <citation type="journal article" date="2021" name="Pathogens">
        <title>Isolation and Characterization of Kingella bonacorsii sp. nov., A Novel Kingella Species Detected in a Stable Periodontitis Subject.</title>
        <authorList>
            <person name="Antezack A."/>
            <person name="Boxberger M."/>
            <person name="Rolland C."/>
            <person name="Monnet-Corti V."/>
            <person name="La Scola B."/>
        </authorList>
    </citation>
    <scope>NUCLEOTIDE SEQUENCE [LARGE SCALE GENOMIC DNA]</scope>
    <source>
        <strain evidence="1 2">Marseille-Q4569</strain>
    </source>
</reference>
<gene>
    <name evidence="1" type="ORF">JDW22_01520</name>
</gene>
<dbReference type="EMBL" id="JAEHNZ010000001">
    <property type="protein sequence ID" value="MBK0395297.1"/>
    <property type="molecule type" value="Genomic_DNA"/>
</dbReference>
<dbReference type="Proteomes" id="UP000614058">
    <property type="component" value="Unassembled WGS sequence"/>
</dbReference>
<organism evidence="1 2">
    <name type="scientific">Kingella bonacorsii</name>
    <dbReference type="NCBI Taxonomy" id="2796361"/>
    <lineage>
        <taxon>Bacteria</taxon>
        <taxon>Pseudomonadati</taxon>
        <taxon>Pseudomonadota</taxon>
        <taxon>Betaproteobacteria</taxon>
        <taxon>Neisseriales</taxon>
        <taxon>Neisseriaceae</taxon>
        <taxon>Kingella</taxon>
    </lineage>
</organism>
<protein>
    <submittedName>
        <fullName evidence="1">DUF2199 domain-containing protein</fullName>
    </submittedName>
</protein>
<sequence>MTDHSTTYTCTVCHETHEDLPALGFIVPDPYAELSAAERAQFQAECDDNFCIIRYPEQTDYFIRVVLDIPIIDHEETLEYGVWVSVSEASFNDYRAHFDDDHEATYFGMICNHIAGYEPSTMFLHCNVNTQPDGRRPFIAPHQAEHPLVRDYTHGIRYAEARARVDAALHRFQAASC</sequence>
<keyword evidence="2" id="KW-1185">Reference proteome</keyword>
<name>A0ABS1BPV1_9NEIS</name>
<accession>A0ABS1BPV1</accession>
<dbReference type="GeneID" id="84906397"/>
<comment type="caution">
    <text evidence="1">The sequence shown here is derived from an EMBL/GenBank/DDBJ whole genome shotgun (WGS) entry which is preliminary data.</text>
</comment>
<dbReference type="Pfam" id="PF09965">
    <property type="entry name" value="DUF2199"/>
    <property type="match status" value="1"/>
</dbReference>
<dbReference type="RefSeq" id="WP_003795688.1">
    <property type="nucleotide sequence ID" value="NZ_JAEHNZ010000001.1"/>
</dbReference>
<proteinExistence type="predicted"/>